<protein>
    <submittedName>
        <fullName evidence="2">Uncharacterized protein</fullName>
    </submittedName>
</protein>
<organism evidence="2 3">
    <name type="scientific">Trifolium medium</name>
    <dbReference type="NCBI Taxonomy" id="97028"/>
    <lineage>
        <taxon>Eukaryota</taxon>
        <taxon>Viridiplantae</taxon>
        <taxon>Streptophyta</taxon>
        <taxon>Embryophyta</taxon>
        <taxon>Tracheophyta</taxon>
        <taxon>Spermatophyta</taxon>
        <taxon>Magnoliopsida</taxon>
        <taxon>eudicotyledons</taxon>
        <taxon>Gunneridae</taxon>
        <taxon>Pentapetalae</taxon>
        <taxon>rosids</taxon>
        <taxon>fabids</taxon>
        <taxon>Fabales</taxon>
        <taxon>Fabaceae</taxon>
        <taxon>Papilionoideae</taxon>
        <taxon>50 kb inversion clade</taxon>
        <taxon>NPAAA clade</taxon>
        <taxon>Hologalegina</taxon>
        <taxon>IRL clade</taxon>
        <taxon>Trifolieae</taxon>
        <taxon>Trifolium</taxon>
    </lineage>
</organism>
<proteinExistence type="predicted"/>
<evidence type="ECO:0000313" key="2">
    <source>
        <dbReference type="EMBL" id="MCI93329.1"/>
    </source>
</evidence>
<dbReference type="AlphaFoldDB" id="A0A392W0Q0"/>
<feature type="non-terminal residue" evidence="2">
    <location>
        <position position="22"/>
    </location>
</feature>
<dbReference type="Proteomes" id="UP000265520">
    <property type="component" value="Unassembled WGS sequence"/>
</dbReference>
<evidence type="ECO:0000313" key="3">
    <source>
        <dbReference type="Proteomes" id="UP000265520"/>
    </source>
</evidence>
<reference evidence="2 3" key="1">
    <citation type="journal article" date="2018" name="Front. Plant Sci.">
        <title>Red Clover (Trifolium pratense) and Zigzag Clover (T. medium) - A Picture of Genomic Similarities and Differences.</title>
        <authorList>
            <person name="Dluhosova J."/>
            <person name="Istvanek J."/>
            <person name="Nedelnik J."/>
            <person name="Repkova J."/>
        </authorList>
    </citation>
    <scope>NUCLEOTIDE SEQUENCE [LARGE SCALE GENOMIC DNA]</scope>
    <source>
        <strain evidence="3">cv. 10/8</strain>
        <tissue evidence="2">Leaf</tissue>
    </source>
</reference>
<sequence length="22" mass="2283">MMAVCDEMVQAASDGGIETPAR</sequence>
<dbReference type="EMBL" id="LXQA011326352">
    <property type="protein sequence ID" value="MCI93329.1"/>
    <property type="molecule type" value="Genomic_DNA"/>
</dbReference>
<comment type="caution">
    <text evidence="2">The sequence shown here is derived from an EMBL/GenBank/DDBJ whole genome shotgun (WGS) entry which is preliminary data.</text>
</comment>
<feature type="region of interest" description="Disordered" evidence="1">
    <location>
        <begin position="1"/>
        <end position="22"/>
    </location>
</feature>
<accession>A0A392W0Q0</accession>
<evidence type="ECO:0000256" key="1">
    <source>
        <dbReference type="SAM" id="MobiDB-lite"/>
    </source>
</evidence>
<name>A0A392W0Q0_9FABA</name>
<keyword evidence="3" id="KW-1185">Reference proteome</keyword>